<dbReference type="GO" id="GO:0005975">
    <property type="term" value="P:carbohydrate metabolic process"/>
    <property type="evidence" value="ECO:0007669"/>
    <property type="project" value="InterPro"/>
</dbReference>
<evidence type="ECO:0000259" key="7">
    <source>
        <dbReference type="Pfam" id="PF03633"/>
    </source>
</evidence>
<evidence type="ECO:0000313" key="8">
    <source>
        <dbReference type="EMBL" id="RDI68287.1"/>
    </source>
</evidence>
<keyword evidence="3" id="KW-0326">Glycosidase</keyword>
<name>A0A370IC56_9NOCA</name>
<dbReference type="InterPro" id="IPR017045">
    <property type="entry name" value="Malt_Pase/Glycosyl_Hdrlase"/>
</dbReference>
<protein>
    <submittedName>
        <fullName evidence="8">Trehalose/maltose hydrolase-like predicted phosphorylase</fullName>
    </submittedName>
</protein>
<dbReference type="PIRSF" id="PIRSF036289">
    <property type="entry name" value="Glycosyl_hydrolase_malt_phosph"/>
    <property type="match status" value="1"/>
</dbReference>
<feature type="domain" description="Glycoside hydrolase family 65 central catalytic" evidence="6">
    <location>
        <begin position="248"/>
        <end position="604"/>
    </location>
</feature>
<accession>A0A370IC56</accession>
<feature type="active site" description="Proton donor" evidence="4">
    <location>
        <position position="420"/>
    </location>
</feature>
<feature type="domain" description="Glycoside hydrolase family 65 C-terminal" evidence="7">
    <location>
        <begin position="614"/>
        <end position="668"/>
    </location>
</feature>
<dbReference type="SUPFAM" id="SSF48208">
    <property type="entry name" value="Six-hairpin glycosidases"/>
    <property type="match status" value="1"/>
</dbReference>
<organism evidence="8 9">
    <name type="scientific">Nocardia pseudobrasiliensis</name>
    <dbReference type="NCBI Taxonomy" id="45979"/>
    <lineage>
        <taxon>Bacteria</taxon>
        <taxon>Bacillati</taxon>
        <taxon>Actinomycetota</taxon>
        <taxon>Actinomycetes</taxon>
        <taxon>Mycobacteriales</taxon>
        <taxon>Nocardiaceae</taxon>
        <taxon>Nocardia</taxon>
    </lineage>
</organism>
<evidence type="ECO:0000256" key="5">
    <source>
        <dbReference type="PIRSR" id="PIRSR036289-51"/>
    </source>
</evidence>
<dbReference type="Gene3D" id="1.50.10.10">
    <property type="match status" value="1"/>
</dbReference>
<keyword evidence="1" id="KW-0328">Glycosyltransferase</keyword>
<dbReference type="PANTHER" id="PTHR11051">
    <property type="entry name" value="GLYCOSYL HYDROLASE-RELATED"/>
    <property type="match status" value="1"/>
</dbReference>
<comment type="caution">
    <text evidence="8">The sequence shown here is derived from an EMBL/GenBank/DDBJ whole genome shotgun (WGS) entry which is preliminary data.</text>
</comment>
<dbReference type="InterPro" id="IPR011013">
    <property type="entry name" value="Gal_mutarotase_sf_dom"/>
</dbReference>
<sequence>MTGPSGGWDPRWTIRHSPIRPAVADEAVFSVGSGGFAIRAAPEESGDASPGVLAAGVYAGVGAEQHLLEGPIWTRVESSARPAAEFVLDLHDGVLYRRSGFGENAFRSLRFACALRPGVMGMRVFGDVRPGPPMRAPGAQCGVVIEYEQVLSMGSATETRCLRVESEGGAIVGAAAQRVNGDGLERVAAFVVESLDRTGAGRAARKLQRAWHHGFDELLADHRAAWARRWSEVGIELPDDPETEVAVRYALFQLWCNADAHGESAVGARGISGAGYRGHVFWDADVFVLPALVSMDPAAAAAMLEYRRNRLGAARSRARAEGRHGARFPWESAADGTDVTPRTGFLGGTAVPIRTGAQEEHVTADIAWAADHYAEWIGSTHYLESDGRDLLIETARYWASRIRLGEDGRGHIDAVIGPDEYHETVDDNAYTNVMARWNLRRASRLLPRSAVEATEFGLWKDLAERIVDGLGADGRYEQFRGYYGLETLTVTALGGGPVAADVLLGQARVAGSQLIKQPDVLMLHHLVPDEVAPDSLAVNLEYYGPRTTHGSSLSPAVMACVLARAGRPDEALEVLRPALRMDLDDRSAMTSGGLHLATMGGVWQAVLMGFAGVRVRGGVLSIRPSLPARWPRLGLAFHCLGRRIRLDLSAEGVRVVADGPIPVSVGDTEPVVVTDELFCPTPSRETL</sequence>
<dbReference type="RefSeq" id="WP_067993143.1">
    <property type="nucleotide sequence ID" value="NZ_QQBC01000002.1"/>
</dbReference>
<dbReference type="InterPro" id="IPR005194">
    <property type="entry name" value="Glyco_hydro_65_C"/>
</dbReference>
<keyword evidence="8" id="KW-0378">Hydrolase</keyword>
<dbReference type="InterPro" id="IPR005195">
    <property type="entry name" value="Glyco_hydro_65_M"/>
</dbReference>
<dbReference type="EMBL" id="QQBC01000002">
    <property type="protein sequence ID" value="RDI68287.1"/>
    <property type="molecule type" value="Genomic_DNA"/>
</dbReference>
<dbReference type="Proteomes" id="UP000254869">
    <property type="component" value="Unassembled WGS sequence"/>
</dbReference>
<dbReference type="STRING" id="1210086.GCA_001613105_01264"/>
<evidence type="ECO:0000259" key="6">
    <source>
        <dbReference type="Pfam" id="PF03632"/>
    </source>
</evidence>
<reference evidence="8 9" key="1">
    <citation type="submission" date="2018-07" db="EMBL/GenBank/DDBJ databases">
        <title>Genomic Encyclopedia of Type Strains, Phase IV (KMG-IV): sequencing the most valuable type-strain genomes for metagenomic binning, comparative biology and taxonomic classification.</title>
        <authorList>
            <person name="Goeker M."/>
        </authorList>
    </citation>
    <scope>NUCLEOTIDE SEQUENCE [LARGE SCALE GENOMIC DNA]</scope>
    <source>
        <strain evidence="8 9">DSM 44290</strain>
    </source>
</reference>
<dbReference type="InterPro" id="IPR008928">
    <property type="entry name" value="6-hairpin_glycosidase_sf"/>
</dbReference>
<dbReference type="GO" id="GO:0030246">
    <property type="term" value="F:carbohydrate binding"/>
    <property type="evidence" value="ECO:0007669"/>
    <property type="project" value="InterPro"/>
</dbReference>
<dbReference type="Pfam" id="PF03632">
    <property type="entry name" value="Glyco_hydro_65m"/>
    <property type="match status" value="1"/>
</dbReference>
<keyword evidence="2" id="KW-0808">Transferase</keyword>
<dbReference type="GO" id="GO:0016757">
    <property type="term" value="F:glycosyltransferase activity"/>
    <property type="evidence" value="ECO:0007669"/>
    <property type="project" value="UniProtKB-KW"/>
</dbReference>
<evidence type="ECO:0000256" key="4">
    <source>
        <dbReference type="PIRSR" id="PIRSR036289-50"/>
    </source>
</evidence>
<dbReference type="InterPro" id="IPR012341">
    <property type="entry name" value="6hp_glycosidase-like_sf"/>
</dbReference>
<evidence type="ECO:0000256" key="2">
    <source>
        <dbReference type="ARBA" id="ARBA00022679"/>
    </source>
</evidence>
<dbReference type="SUPFAM" id="SSF74650">
    <property type="entry name" value="Galactose mutarotase-like"/>
    <property type="match status" value="1"/>
</dbReference>
<feature type="binding site" evidence="5">
    <location>
        <begin position="282"/>
        <end position="283"/>
    </location>
    <ligand>
        <name>substrate</name>
    </ligand>
</feature>
<dbReference type="AlphaFoldDB" id="A0A370IC56"/>
<evidence type="ECO:0000256" key="3">
    <source>
        <dbReference type="ARBA" id="ARBA00023295"/>
    </source>
</evidence>
<dbReference type="GO" id="GO:0004553">
    <property type="term" value="F:hydrolase activity, hydrolyzing O-glycosyl compounds"/>
    <property type="evidence" value="ECO:0007669"/>
    <property type="project" value="TreeGrafter"/>
</dbReference>
<proteinExistence type="predicted"/>
<evidence type="ECO:0000256" key="1">
    <source>
        <dbReference type="ARBA" id="ARBA00022676"/>
    </source>
</evidence>
<dbReference type="Pfam" id="PF03633">
    <property type="entry name" value="Glyco_hydro_65C"/>
    <property type="match status" value="1"/>
</dbReference>
<keyword evidence="9" id="KW-1185">Reference proteome</keyword>
<dbReference type="Gene3D" id="2.60.420.10">
    <property type="entry name" value="Maltose phosphorylase, domain 3"/>
    <property type="match status" value="1"/>
</dbReference>
<evidence type="ECO:0000313" key="9">
    <source>
        <dbReference type="Proteomes" id="UP000254869"/>
    </source>
</evidence>
<dbReference type="PANTHER" id="PTHR11051:SF8">
    <property type="entry name" value="PROTEIN-GLUCOSYLGALACTOSYLHYDROXYLYSINE GLUCOSIDASE"/>
    <property type="match status" value="1"/>
</dbReference>
<feature type="binding site" evidence="5">
    <location>
        <begin position="516"/>
        <end position="517"/>
    </location>
    <ligand>
        <name>substrate</name>
    </ligand>
</feature>
<gene>
    <name evidence="8" type="ORF">DFR76_102688</name>
</gene>